<protein>
    <recommendedName>
        <fullName evidence="6">Glycosyl transferase</fullName>
    </recommendedName>
</protein>
<evidence type="ECO:0008006" key="6">
    <source>
        <dbReference type="Google" id="ProtNLM"/>
    </source>
</evidence>
<proteinExistence type="predicted"/>
<evidence type="ECO:0000313" key="5">
    <source>
        <dbReference type="Proteomes" id="UP000653644"/>
    </source>
</evidence>
<evidence type="ECO:0000256" key="1">
    <source>
        <dbReference type="ARBA" id="ARBA00022676"/>
    </source>
</evidence>
<sequence length="350" mass="38347">MNARPTAHRNALLFLNGGLGNGIILAPLLAAVERTLPGLRYWSPPNALLEADWVREPLGLRGPIATLPTLWRRFRPADQPAIVEFCQEHDVTLIINLRYEEVRYDGDYLAFRESAAGLGIECWDLHELSAEEKLQPFGTQSELHLRRHGVATDGVTAAWLGSSWRPRPGLTGICVGASIESKRWPASRWSELIDDIGPVEVCSGPHESERAIARELAARHPDRVTLCLPETTTELRDWIGGLSRLVTNDSLALHLAAALGCPTVGLYLVTDSRIWSPVAVPGRFRAVQSQPARECEFMRVNGTCANYYQGCFDVCRDGVTAADVRAALDRLDPADVSAPGHYGRGEAAAS</sequence>
<evidence type="ECO:0000256" key="2">
    <source>
        <dbReference type="ARBA" id="ARBA00022679"/>
    </source>
</evidence>
<organism evidence="4 5">
    <name type="scientific">Streptomyces canarius</name>
    <dbReference type="NCBI Taxonomy" id="285453"/>
    <lineage>
        <taxon>Bacteria</taxon>
        <taxon>Bacillati</taxon>
        <taxon>Actinomycetota</taxon>
        <taxon>Actinomycetes</taxon>
        <taxon>Kitasatosporales</taxon>
        <taxon>Streptomycetaceae</taxon>
        <taxon>Streptomyces</taxon>
    </lineage>
</organism>
<name>A0ABQ3CR37_9ACTN</name>
<keyword evidence="2" id="KW-0808">Transferase</keyword>
<dbReference type="RefSeq" id="WP_189888431.1">
    <property type="nucleotide sequence ID" value="NZ_BMVN01000014.1"/>
</dbReference>
<keyword evidence="5" id="KW-1185">Reference proteome</keyword>
<reference evidence="5" key="1">
    <citation type="journal article" date="2019" name="Int. J. Syst. Evol. Microbiol.">
        <title>The Global Catalogue of Microorganisms (GCM) 10K type strain sequencing project: providing services to taxonomists for standard genome sequencing and annotation.</title>
        <authorList>
            <consortium name="The Broad Institute Genomics Platform"/>
            <consortium name="The Broad Institute Genome Sequencing Center for Infectious Disease"/>
            <person name="Wu L."/>
            <person name="Ma J."/>
        </authorList>
    </citation>
    <scope>NUCLEOTIDE SEQUENCE [LARGE SCALE GENOMIC DNA]</scope>
    <source>
        <strain evidence="5">JCM 4733</strain>
    </source>
</reference>
<accession>A0ABQ3CR37</accession>
<keyword evidence="1" id="KW-0328">Glycosyltransferase</keyword>
<keyword evidence="3" id="KW-0472">Membrane</keyword>
<keyword evidence="3" id="KW-0812">Transmembrane</keyword>
<dbReference type="Pfam" id="PF01075">
    <property type="entry name" value="Glyco_transf_9"/>
    <property type="match status" value="1"/>
</dbReference>
<dbReference type="PANTHER" id="PTHR30160">
    <property type="entry name" value="TETRAACYLDISACCHARIDE 4'-KINASE-RELATED"/>
    <property type="match status" value="1"/>
</dbReference>
<feature type="transmembrane region" description="Helical" evidence="3">
    <location>
        <begin position="12"/>
        <end position="32"/>
    </location>
</feature>
<comment type="caution">
    <text evidence="4">The sequence shown here is derived from an EMBL/GenBank/DDBJ whole genome shotgun (WGS) entry which is preliminary data.</text>
</comment>
<keyword evidence="3" id="KW-1133">Transmembrane helix</keyword>
<dbReference type="PANTHER" id="PTHR30160:SF7">
    <property type="entry name" value="ADP-HEPTOSE--LPS HEPTOSYLTRANSFERASE 2"/>
    <property type="match status" value="1"/>
</dbReference>
<dbReference type="Proteomes" id="UP000653644">
    <property type="component" value="Unassembled WGS sequence"/>
</dbReference>
<evidence type="ECO:0000313" key="4">
    <source>
        <dbReference type="EMBL" id="GHA34054.1"/>
    </source>
</evidence>
<dbReference type="SUPFAM" id="SSF53756">
    <property type="entry name" value="UDP-Glycosyltransferase/glycogen phosphorylase"/>
    <property type="match status" value="1"/>
</dbReference>
<evidence type="ECO:0000256" key="3">
    <source>
        <dbReference type="SAM" id="Phobius"/>
    </source>
</evidence>
<dbReference type="InterPro" id="IPR051199">
    <property type="entry name" value="LPS_LOS_Heptosyltrfase"/>
</dbReference>
<dbReference type="Gene3D" id="3.40.50.2000">
    <property type="entry name" value="Glycogen Phosphorylase B"/>
    <property type="match status" value="1"/>
</dbReference>
<dbReference type="EMBL" id="BMVN01000014">
    <property type="protein sequence ID" value="GHA34054.1"/>
    <property type="molecule type" value="Genomic_DNA"/>
</dbReference>
<gene>
    <name evidence="4" type="ORF">GCM10010345_43260</name>
</gene>
<dbReference type="InterPro" id="IPR002201">
    <property type="entry name" value="Glyco_trans_9"/>
</dbReference>